<feature type="transmembrane region" description="Helical" evidence="5">
    <location>
        <begin position="128"/>
        <end position="147"/>
    </location>
</feature>
<dbReference type="PANTHER" id="PTHR43424">
    <property type="entry name" value="LOCUS PUTATIVE PROTEIN 1-RELATED"/>
    <property type="match status" value="1"/>
</dbReference>
<evidence type="ECO:0000256" key="1">
    <source>
        <dbReference type="ARBA" id="ARBA00004141"/>
    </source>
</evidence>
<dbReference type="PANTHER" id="PTHR43424:SF1">
    <property type="entry name" value="LOCUS PUTATIVE PROTEIN 1-RELATED"/>
    <property type="match status" value="1"/>
</dbReference>
<feature type="transmembrane region" description="Helical" evidence="5">
    <location>
        <begin position="273"/>
        <end position="292"/>
    </location>
</feature>
<feature type="transmembrane region" description="Helical" evidence="5">
    <location>
        <begin position="35"/>
        <end position="53"/>
    </location>
</feature>
<evidence type="ECO:0000313" key="6">
    <source>
        <dbReference type="EMBL" id="PAX60056.1"/>
    </source>
</evidence>
<dbReference type="AlphaFoldDB" id="A0A2A2TND6"/>
<sequence>MLGKLKIQEKLSLLKSRSGLRAIIANTGWLFADRILRMGVALFVGVWVARYLGAKQFGVFNYAMAFVALFSPISTLGLNAIVIRNIVNDSSNKEQILGTTFWLKIFGGVISLSLAVGCAFLFRSDSLTIWLVLILATGGFFESFDTIDLLFQSQVQSKYTVVAKNTAFIFVTLLQISLITMQAPLIAFAWAKLIELGLAAIGLMIAYKVKGYSIKLWRWSFSLAKNLLKESWPLILSGLTIMVYMKIDQIMLGKMVGDQAVGIYSAATRISEVWYFIPTAICSSVNPSIYAAKERSEKLYYHRIGQLLRFMNLLSIIVAVPMTFLSGTIIAMLFGNDYGEAGNILAIHVWASLFVFMGVATSSWFVVEGLTHLSFRRTLMGAIINVVLNFFLIPVYGGVGAAIATFISQAFAAFFSHAIHSKTRKIFRLQIKSLIFVQW</sequence>
<accession>A0A2A2TND6</accession>
<organism evidence="6 7">
    <name type="scientific">Brunnivagina elsteri CCALA 953</name>
    <dbReference type="NCBI Taxonomy" id="987040"/>
    <lineage>
        <taxon>Bacteria</taxon>
        <taxon>Bacillati</taxon>
        <taxon>Cyanobacteriota</taxon>
        <taxon>Cyanophyceae</taxon>
        <taxon>Nostocales</taxon>
        <taxon>Calotrichaceae</taxon>
        <taxon>Brunnivagina</taxon>
    </lineage>
</organism>
<feature type="transmembrane region" description="Helical" evidence="5">
    <location>
        <begin position="185"/>
        <end position="207"/>
    </location>
</feature>
<feature type="transmembrane region" description="Helical" evidence="5">
    <location>
        <begin position="101"/>
        <end position="122"/>
    </location>
</feature>
<gene>
    <name evidence="6" type="ORF">CK510_03825</name>
</gene>
<name>A0A2A2TND6_9CYAN</name>
<keyword evidence="2 5" id="KW-0812">Transmembrane</keyword>
<reference evidence="6 7" key="1">
    <citation type="submission" date="2017-08" db="EMBL/GenBank/DDBJ databases">
        <title>Draft genome sequence of filamentous cyanobacterium Calothrix elsteri CCALA 953.</title>
        <authorList>
            <person name="Gagunashvili A.N."/>
            <person name="Elster J."/>
            <person name="Andresson O.S."/>
        </authorList>
    </citation>
    <scope>NUCLEOTIDE SEQUENCE [LARGE SCALE GENOMIC DNA]</scope>
    <source>
        <strain evidence="6 7">CCALA 953</strain>
    </source>
</reference>
<keyword evidence="3 5" id="KW-1133">Transmembrane helix</keyword>
<dbReference type="CDD" id="cd13128">
    <property type="entry name" value="MATE_Wzx_like"/>
    <property type="match status" value="1"/>
</dbReference>
<dbReference type="RefSeq" id="WP_095720428.1">
    <property type="nucleotide sequence ID" value="NZ_NTFS01000024.1"/>
</dbReference>
<feature type="transmembrane region" description="Helical" evidence="5">
    <location>
        <begin position="59"/>
        <end position="81"/>
    </location>
</feature>
<dbReference type="InterPro" id="IPR002797">
    <property type="entry name" value="Polysacc_synth"/>
</dbReference>
<dbReference type="OrthoDB" id="5240734at2"/>
<evidence type="ECO:0000256" key="4">
    <source>
        <dbReference type="ARBA" id="ARBA00023136"/>
    </source>
</evidence>
<dbReference type="GO" id="GO:0016020">
    <property type="term" value="C:membrane"/>
    <property type="evidence" value="ECO:0007669"/>
    <property type="project" value="UniProtKB-SubCell"/>
</dbReference>
<dbReference type="EMBL" id="NTFS01000024">
    <property type="protein sequence ID" value="PAX60056.1"/>
    <property type="molecule type" value="Genomic_DNA"/>
</dbReference>
<evidence type="ECO:0000256" key="5">
    <source>
        <dbReference type="SAM" id="Phobius"/>
    </source>
</evidence>
<dbReference type="Proteomes" id="UP000218238">
    <property type="component" value="Unassembled WGS sequence"/>
</dbReference>
<comment type="caution">
    <text evidence="6">The sequence shown here is derived from an EMBL/GenBank/DDBJ whole genome shotgun (WGS) entry which is preliminary data.</text>
</comment>
<protein>
    <submittedName>
        <fullName evidence="6">O-unit flippase</fullName>
    </submittedName>
</protein>
<feature type="transmembrane region" description="Helical" evidence="5">
    <location>
        <begin position="347"/>
        <end position="367"/>
    </location>
</feature>
<evidence type="ECO:0000256" key="3">
    <source>
        <dbReference type="ARBA" id="ARBA00022989"/>
    </source>
</evidence>
<feature type="transmembrane region" description="Helical" evidence="5">
    <location>
        <begin position="313"/>
        <end position="335"/>
    </location>
</feature>
<proteinExistence type="predicted"/>
<feature type="transmembrane region" description="Helical" evidence="5">
    <location>
        <begin position="159"/>
        <end position="179"/>
    </location>
</feature>
<dbReference type="Pfam" id="PF01943">
    <property type="entry name" value="Polysacc_synt"/>
    <property type="match status" value="1"/>
</dbReference>
<dbReference type="InterPro" id="IPR052556">
    <property type="entry name" value="PolySynth_Transporter"/>
</dbReference>
<evidence type="ECO:0000256" key="2">
    <source>
        <dbReference type="ARBA" id="ARBA00022692"/>
    </source>
</evidence>
<comment type="subcellular location">
    <subcellularLocation>
        <location evidence="1">Membrane</location>
        <topology evidence="1">Multi-pass membrane protein</topology>
    </subcellularLocation>
</comment>
<keyword evidence="4 5" id="KW-0472">Membrane</keyword>
<evidence type="ECO:0000313" key="7">
    <source>
        <dbReference type="Proteomes" id="UP000218238"/>
    </source>
</evidence>
<keyword evidence="7" id="KW-1185">Reference proteome</keyword>